<evidence type="ECO:0000313" key="3">
    <source>
        <dbReference type="Proteomes" id="UP001189429"/>
    </source>
</evidence>
<evidence type="ECO:0000313" key="2">
    <source>
        <dbReference type="EMBL" id="CAK0814211.1"/>
    </source>
</evidence>
<keyword evidence="3" id="KW-1185">Reference proteome</keyword>
<organism evidence="2 3">
    <name type="scientific">Prorocentrum cordatum</name>
    <dbReference type="NCBI Taxonomy" id="2364126"/>
    <lineage>
        <taxon>Eukaryota</taxon>
        <taxon>Sar</taxon>
        <taxon>Alveolata</taxon>
        <taxon>Dinophyceae</taxon>
        <taxon>Prorocentrales</taxon>
        <taxon>Prorocentraceae</taxon>
        <taxon>Prorocentrum</taxon>
    </lineage>
</organism>
<accession>A0ABN9R722</accession>
<protein>
    <submittedName>
        <fullName evidence="2">Uncharacterized protein</fullName>
    </submittedName>
</protein>
<name>A0ABN9R722_9DINO</name>
<feature type="transmembrane region" description="Helical" evidence="1">
    <location>
        <begin position="45"/>
        <end position="66"/>
    </location>
</feature>
<keyword evidence="1" id="KW-0812">Transmembrane</keyword>
<comment type="caution">
    <text evidence="2">The sequence shown here is derived from an EMBL/GenBank/DDBJ whole genome shotgun (WGS) entry which is preliminary data.</text>
</comment>
<dbReference type="Proteomes" id="UP001189429">
    <property type="component" value="Unassembled WGS sequence"/>
</dbReference>
<keyword evidence="1" id="KW-1133">Transmembrane helix</keyword>
<feature type="non-terminal residue" evidence="2">
    <location>
        <position position="453"/>
    </location>
</feature>
<evidence type="ECO:0000256" key="1">
    <source>
        <dbReference type="SAM" id="Phobius"/>
    </source>
</evidence>
<gene>
    <name evidence="2" type="ORF">PCOR1329_LOCUS17868</name>
</gene>
<proteinExistence type="predicted"/>
<sequence>MDFVWPAAKYAWQAGLACVRGGNLQRCPSVTIRAAEASDQPAPSYFWIVVLVNELLFMGLVLWYLCGSWGATVLALAPTDHALPFVVLICTVDADIHEDNYSCEGWHFDGKFMIIGLNPAPRWKLRLVFPELRRRGEGGKEKEKELDWVAPIESEVEERNEAAESLDLASRARRRRAKFSPGARWQGASQRSVLELRAAGSPTALDYQARLEEALLEHFNQFYFDGHDVPDGAKLAAAAAHFRLDLPPKLGNLPRAQRALSAGAAEGATAPALAGGGVDGQLARPKTRDYDVSLLLDNPEFSWVDRALGHLVNGRNAEQPLPMLDMRGWTRAFHQAVIALQLEALGPPVLRQLRRGGVGHETLANAREIGDIEKRGRWEARSRARVCAPPFPAVPRGRSMALEFDVAEWQRELLDAERRADAAGDASAVEELQSAWFWRAAPPPPTASATTTG</sequence>
<reference evidence="2" key="1">
    <citation type="submission" date="2023-10" db="EMBL/GenBank/DDBJ databases">
        <authorList>
            <person name="Chen Y."/>
            <person name="Shah S."/>
            <person name="Dougan E. K."/>
            <person name="Thang M."/>
            <person name="Chan C."/>
        </authorList>
    </citation>
    <scope>NUCLEOTIDE SEQUENCE [LARGE SCALE GENOMIC DNA]</scope>
</reference>
<keyword evidence="1" id="KW-0472">Membrane</keyword>
<dbReference type="EMBL" id="CAUYUJ010005570">
    <property type="protein sequence ID" value="CAK0814211.1"/>
    <property type="molecule type" value="Genomic_DNA"/>
</dbReference>